<accession>A0A0E4FZP5</accession>
<dbReference type="Proteomes" id="UP000063308">
    <property type="component" value="Chromosome"/>
</dbReference>
<evidence type="ECO:0000313" key="2">
    <source>
        <dbReference type="Proteomes" id="UP000063308"/>
    </source>
</evidence>
<dbReference type="AlphaFoldDB" id="A0A0E4FZP5"/>
<gene>
    <name evidence="1" type="ORF">NK6_5979</name>
</gene>
<dbReference type="EMBL" id="AP014685">
    <property type="protein sequence ID" value="BAR59134.1"/>
    <property type="molecule type" value="Genomic_DNA"/>
</dbReference>
<reference evidence="1 2" key="1">
    <citation type="submission" date="2014-11" db="EMBL/GenBank/DDBJ databases">
        <title>Symbiosis island explosion on the genome of extra-slow-growing strains of soybean bradyrhizobia with massive insertion sequences.</title>
        <authorList>
            <person name="Iida T."/>
            <person name="Minamisawa K."/>
        </authorList>
    </citation>
    <scope>NUCLEOTIDE SEQUENCE [LARGE SCALE GENOMIC DNA]</scope>
    <source>
        <strain evidence="1 2">NK6</strain>
    </source>
</reference>
<proteinExistence type="predicted"/>
<name>A0A0E4FZP5_9BRAD</name>
<sequence>MWIFGFWSGMNVFNDGDHMVGSQTDAAGIVAEIKKVCEEAPSQSLGQATRTVYTKLSKKH</sequence>
<evidence type="ECO:0000313" key="1">
    <source>
        <dbReference type="EMBL" id="BAR59134.1"/>
    </source>
</evidence>
<protein>
    <submittedName>
        <fullName evidence="1">Uncharacterized protein</fullName>
    </submittedName>
</protein>
<organism evidence="1 2">
    <name type="scientific">Bradyrhizobium diazoefficiens</name>
    <dbReference type="NCBI Taxonomy" id="1355477"/>
    <lineage>
        <taxon>Bacteria</taxon>
        <taxon>Pseudomonadati</taxon>
        <taxon>Pseudomonadota</taxon>
        <taxon>Alphaproteobacteria</taxon>
        <taxon>Hyphomicrobiales</taxon>
        <taxon>Nitrobacteraceae</taxon>
        <taxon>Bradyrhizobium</taxon>
    </lineage>
</organism>